<organism evidence="1 2">
    <name type="scientific">Listeria grayi FSL F6-1183</name>
    <dbReference type="NCBI Taxonomy" id="1265827"/>
    <lineage>
        <taxon>Bacteria</taxon>
        <taxon>Bacillati</taxon>
        <taxon>Bacillota</taxon>
        <taxon>Bacilli</taxon>
        <taxon>Bacillales</taxon>
        <taxon>Listeriaceae</taxon>
        <taxon>Listeria</taxon>
    </lineage>
</organism>
<keyword evidence="1" id="KW-0808">Transferase</keyword>
<accession>A0A829R812</accession>
<reference evidence="1 2" key="1">
    <citation type="submission" date="2012-12" db="EMBL/GenBank/DDBJ databases">
        <title>Novel taxa of Listeriaceae from agricultural environments in the United States.</title>
        <authorList>
            <person name="den Bakker H.C."/>
            <person name="Allred A."/>
            <person name="Warchocki S."/>
            <person name="Wright E.M."/>
            <person name="Burrell A."/>
            <person name="Nightingale K.K."/>
            <person name="Kephart D."/>
            <person name="Wiedmann M."/>
        </authorList>
    </citation>
    <scope>NUCLEOTIDE SEQUENCE [LARGE SCALE GENOMIC DNA]</scope>
    <source>
        <strain evidence="1 2">FSL F6-1183</strain>
    </source>
</reference>
<protein>
    <submittedName>
        <fullName evidence="1">Sensor histidine kinase</fullName>
    </submittedName>
</protein>
<proteinExistence type="predicted"/>
<gene>
    <name evidence="1" type="ORF">LMUR_10219</name>
</gene>
<comment type="caution">
    <text evidence="1">The sequence shown here is derived from an EMBL/GenBank/DDBJ whole genome shotgun (WGS) entry which is preliminary data.</text>
</comment>
<evidence type="ECO:0000313" key="2">
    <source>
        <dbReference type="Proteomes" id="UP000019251"/>
    </source>
</evidence>
<feature type="non-terminal residue" evidence="1">
    <location>
        <position position="58"/>
    </location>
</feature>
<name>A0A829R812_LISGR</name>
<evidence type="ECO:0000313" key="1">
    <source>
        <dbReference type="EMBL" id="EUJ27875.1"/>
    </source>
</evidence>
<dbReference type="AlphaFoldDB" id="A0A829R812"/>
<keyword evidence="1" id="KW-0418">Kinase</keyword>
<dbReference type="Proteomes" id="UP000019251">
    <property type="component" value="Unassembled WGS sequence"/>
</dbReference>
<sequence>MNKAGQEVGSYKKPKKVPTAYAPIDIVQQYKYKEVDAQTTTYFGQKGSLTYMVGVADS</sequence>
<dbReference type="GO" id="GO:0016301">
    <property type="term" value="F:kinase activity"/>
    <property type="evidence" value="ECO:0007669"/>
    <property type="project" value="UniProtKB-KW"/>
</dbReference>
<dbReference type="EMBL" id="AODG01000011">
    <property type="protein sequence ID" value="EUJ27875.1"/>
    <property type="molecule type" value="Genomic_DNA"/>
</dbReference>